<reference evidence="2 3" key="1">
    <citation type="submission" date="2023-06" db="EMBL/GenBank/DDBJ databases">
        <authorList>
            <person name="Oyuntsetseg B."/>
            <person name="Kim S.B."/>
        </authorList>
    </citation>
    <scope>NUCLEOTIDE SEQUENCE [LARGE SCALE GENOMIC DNA]</scope>
    <source>
        <strain evidence="2 3">2-15</strain>
    </source>
</reference>
<dbReference type="GO" id="GO:0016747">
    <property type="term" value="F:acyltransferase activity, transferring groups other than amino-acyl groups"/>
    <property type="evidence" value="ECO:0007669"/>
    <property type="project" value="InterPro"/>
</dbReference>
<dbReference type="SUPFAM" id="SSF55729">
    <property type="entry name" value="Acyl-CoA N-acyltransferases (Nat)"/>
    <property type="match status" value="1"/>
</dbReference>
<name>A0A9Y2MWM7_9PSEU</name>
<proteinExistence type="predicted"/>
<dbReference type="EC" id="2.3.1.-" evidence="2"/>
<keyword evidence="2" id="KW-0808">Transferase</keyword>
<protein>
    <submittedName>
        <fullName evidence="2">GNAT family N-acetyltransferase</fullName>
        <ecNumber evidence="2">2.3.1.-</ecNumber>
    </submittedName>
</protein>
<evidence type="ECO:0000313" key="2">
    <source>
        <dbReference type="EMBL" id="WIX84085.1"/>
    </source>
</evidence>
<evidence type="ECO:0000313" key="3">
    <source>
        <dbReference type="Proteomes" id="UP001236014"/>
    </source>
</evidence>
<dbReference type="CDD" id="cd04301">
    <property type="entry name" value="NAT_SF"/>
    <property type="match status" value="1"/>
</dbReference>
<dbReference type="InterPro" id="IPR016181">
    <property type="entry name" value="Acyl_CoA_acyltransferase"/>
</dbReference>
<gene>
    <name evidence="2" type="ORF">QRX50_31740</name>
</gene>
<dbReference type="EMBL" id="CP127294">
    <property type="protein sequence ID" value="WIX84085.1"/>
    <property type="molecule type" value="Genomic_DNA"/>
</dbReference>
<sequence>MTICDRDRTGVLEHVHVEPEYRRRGYGRILAWAAFSRYDWSTEGPRWTRADRRVRALAAMRRGEGYTWTTLAVADTDEARGFAKSLQLPQAGAPMYCEHRSST</sequence>
<evidence type="ECO:0000259" key="1">
    <source>
        <dbReference type="Pfam" id="PF00583"/>
    </source>
</evidence>
<organism evidence="2 3">
    <name type="scientific">Amycolatopsis carbonis</name>
    <dbReference type="NCBI Taxonomy" id="715471"/>
    <lineage>
        <taxon>Bacteria</taxon>
        <taxon>Bacillati</taxon>
        <taxon>Actinomycetota</taxon>
        <taxon>Actinomycetes</taxon>
        <taxon>Pseudonocardiales</taxon>
        <taxon>Pseudonocardiaceae</taxon>
        <taxon>Amycolatopsis</taxon>
    </lineage>
</organism>
<dbReference type="AlphaFoldDB" id="A0A9Y2MWM7"/>
<keyword evidence="3" id="KW-1185">Reference proteome</keyword>
<dbReference type="InterPro" id="IPR000182">
    <property type="entry name" value="GNAT_dom"/>
</dbReference>
<dbReference type="Gene3D" id="3.40.630.30">
    <property type="match status" value="1"/>
</dbReference>
<feature type="domain" description="N-acetyltransferase" evidence="1">
    <location>
        <begin position="7"/>
        <end position="35"/>
    </location>
</feature>
<dbReference type="Proteomes" id="UP001236014">
    <property type="component" value="Chromosome"/>
</dbReference>
<dbReference type="RefSeq" id="WP_285974619.1">
    <property type="nucleotide sequence ID" value="NZ_CP127294.1"/>
</dbReference>
<keyword evidence="2" id="KW-0012">Acyltransferase</keyword>
<dbReference type="Pfam" id="PF00583">
    <property type="entry name" value="Acetyltransf_1"/>
    <property type="match status" value="1"/>
</dbReference>
<accession>A0A9Y2MWM7</accession>
<dbReference type="KEGG" id="acab:QRX50_31740"/>